<comment type="caution">
    <text evidence="10">The sequence shown here is derived from an EMBL/GenBank/DDBJ whole genome shotgun (WGS) entry which is preliminary data.</text>
</comment>
<dbReference type="Gene3D" id="1.10.287.470">
    <property type="entry name" value="Helix hairpin bin"/>
    <property type="match status" value="1"/>
</dbReference>
<dbReference type="AlphaFoldDB" id="A0A3A4NQM2"/>
<dbReference type="Pfam" id="PF25917">
    <property type="entry name" value="BSH_RND"/>
    <property type="match status" value="1"/>
</dbReference>
<dbReference type="InterPro" id="IPR058624">
    <property type="entry name" value="MdtA-like_HH"/>
</dbReference>
<dbReference type="EMBL" id="QZKU01000053">
    <property type="protein sequence ID" value="RJP22868.1"/>
    <property type="molecule type" value="Genomic_DNA"/>
</dbReference>
<dbReference type="Gene3D" id="2.40.420.20">
    <property type="match status" value="1"/>
</dbReference>
<dbReference type="Proteomes" id="UP000265882">
    <property type="component" value="Unassembled WGS sequence"/>
</dbReference>
<dbReference type="Pfam" id="PF25967">
    <property type="entry name" value="RND-MFP_C"/>
    <property type="match status" value="1"/>
</dbReference>
<gene>
    <name evidence="10" type="ORF">C4520_07530</name>
</gene>
<feature type="coiled-coil region" evidence="4">
    <location>
        <begin position="154"/>
        <end position="226"/>
    </location>
</feature>
<dbReference type="InterPro" id="IPR006143">
    <property type="entry name" value="RND_pump_MFP"/>
</dbReference>
<feature type="domain" description="Multidrug resistance protein MdtA-like barrel-sandwich hybrid" evidence="7">
    <location>
        <begin position="121"/>
        <end position="256"/>
    </location>
</feature>
<evidence type="ECO:0000256" key="4">
    <source>
        <dbReference type="SAM" id="Coils"/>
    </source>
</evidence>
<evidence type="ECO:0000256" key="2">
    <source>
        <dbReference type="ARBA" id="ARBA00009477"/>
    </source>
</evidence>
<evidence type="ECO:0000256" key="5">
    <source>
        <dbReference type="SAM" id="Phobius"/>
    </source>
</evidence>
<evidence type="ECO:0000259" key="6">
    <source>
        <dbReference type="Pfam" id="PF25876"/>
    </source>
</evidence>
<dbReference type="GO" id="GO:0015562">
    <property type="term" value="F:efflux transmembrane transporter activity"/>
    <property type="evidence" value="ECO:0007669"/>
    <property type="project" value="TreeGrafter"/>
</dbReference>
<feature type="domain" description="Multidrug resistance protein MdtA-like C-terminal permuted SH3" evidence="9">
    <location>
        <begin position="344"/>
        <end position="398"/>
    </location>
</feature>
<evidence type="ECO:0000313" key="10">
    <source>
        <dbReference type="EMBL" id="RJP22868.1"/>
    </source>
</evidence>
<dbReference type="Gene3D" id="2.40.30.170">
    <property type="match status" value="1"/>
</dbReference>
<dbReference type="GO" id="GO:1990281">
    <property type="term" value="C:efflux pump complex"/>
    <property type="evidence" value="ECO:0007669"/>
    <property type="project" value="TreeGrafter"/>
</dbReference>
<protein>
    <submittedName>
        <fullName evidence="10">Efflux RND transporter periplasmic adaptor subunit</fullName>
    </submittedName>
</protein>
<accession>A0A3A4NQM2</accession>
<feature type="transmembrane region" description="Helical" evidence="5">
    <location>
        <begin position="54"/>
        <end position="73"/>
    </location>
</feature>
<evidence type="ECO:0000259" key="9">
    <source>
        <dbReference type="Pfam" id="PF25967"/>
    </source>
</evidence>
<sequence>MRKSRSPTRASRDWRRSINTGLLRRRSSAPSADSPLEEFEMKIKQYYQRYGRRTAAAAGALLILILMFLYLTGNLSGEPKITPSTKEAPPSPSVAGEIVTVKTMVIPVEIEAVGAVDARETAQVSSRTMALITRIYAAAGDVVKKGQPLVELDARDAQAQLAQAREALASAQAELERTRLDAGRIERLHEKQAATRSEYDAAQAALTMAQAQVDSAKARVREAEVSLSFTKIEAPLSGKVIDRLADPGDMAVPGQPILGLYDPSSLRLEVIVPERLVSQVQPGRRVRASIDALDLQFEAEITQVVPSSDVQSRSFIVRVPLPQKNDAFPGMYGRIWIPSGSTEALLIPQEAVRRVGQLEMVTVVEDGAARTRTVKTGKKYPQGVEVLSGLEPGEQVVLPQKDS</sequence>
<evidence type="ECO:0000256" key="3">
    <source>
        <dbReference type="ARBA" id="ARBA00022448"/>
    </source>
</evidence>
<organism evidence="10 11">
    <name type="scientific">Abyssobacteria bacterium (strain SURF_5)</name>
    <dbReference type="NCBI Taxonomy" id="2093360"/>
    <lineage>
        <taxon>Bacteria</taxon>
        <taxon>Pseudomonadati</taxon>
        <taxon>Candidatus Hydrogenedentota</taxon>
        <taxon>Candidatus Abyssobacteria</taxon>
    </lineage>
</organism>
<comment type="similarity">
    <text evidence="2">Belongs to the membrane fusion protein (MFP) (TC 8.A.1) family.</text>
</comment>
<dbReference type="Pfam" id="PF25954">
    <property type="entry name" value="Beta-barrel_RND_2"/>
    <property type="match status" value="1"/>
</dbReference>
<dbReference type="InterPro" id="IPR058792">
    <property type="entry name" value="Beta-barrel_RND_2"/>
</dbReference>
<keyword evidence="5" id="KW-0472">Membrane</keyword>
<dbReference type="InterPro" id="IPR058625">
    <property type="entry name" value="MdtA-like_BSH"/>
</dbReference>
<dbReference type="Pfam" id="PF25876">
    <property type="entry name" value="HH_MFP_RND"/>
    <property type="match status" value="1"/>
</dbReference>
<reference evidence="10 11" key="1">
    <citation type="journal article" date="2017" name="ISME J.">
        <title>Energy and carbon metabolisms in a deep terrestrial subsurface fluid microbial community.</title>
        <authorList>
            <person name="Momper L."/>
            <person name="Jungbluth S.P."/>
            <person name="Lee M.D."/>
            <person name="Amend J.P."/>
        </authorList>
    </citation>
    <scope>NUCLEOTIDE SEQUENCE [LARGE SCALE GENOMIC DNA]</scope>
    <source>
        <strain evidence="10">SURF_5</strain>
    </source>
</reference>
<evidence type="ECO:0000256" key="1">
    <source>
        <dbReference type="ARBA" id="ARBA00004196"/>
    </source>
</evidence>
<keyword evidence="3" id="KW-0813">Transport</keyword>
<dbReference type="NCBIfam" id="TIGR01730">
    <property type="entry name" value="RND_mfp"/>
    <property type="match status" value="1"/>
</dbReference>
<dbReference type="PANTHER" id="PTHR30469">
    <property type="entry name" value="MULTIDRUG RESISTANCE PROTEIN MDTA"/>
    <property type="match status" value="1"/>
</dbReference>
<dbReference type="Gene3D" id="2.40.50.100">
    <property type="match status" value="1"/>
</dbReference>
<proteinExistence type="inferred from homology"/>
<name>A0A3A4NQM2_ABYX5</name>
<evidence type="ECO:0000259" key="8">
    <source>
        <dbReference type="Pfam" id="PF25954"/>
    </source>
</evidence>
<keyword evidence="5" id="KW-1133">Transmembrane helix</keyword>
<feature type="domain" description="CusB-like beta-barrel" evidence="8">
    <location>
        <begin position="268"/>
        <end position="335"/>
    </location>
</feature>
<keyword evidence="5" id="KW-0812">Transmembrane</keyword>
<evidence type="ECO:0000313" key="11">
    <source>
        <dbReference type="Proteomes" id="UP000265882"/>
    </source>
</evidence>
<keyword evidence="4" id="KW-0175">Coiled coil</keyword>
<comment type="subcellular location">
    <subcellularLocation>
        <location evidence="1">Cell envelope</location>
    </subcellularLocation>
</comment>
<dbReference type="SUPFAM" id="SSF111369">
    <property type="entry name" value="HlyD-like secretion proteins"/>
    <property type="match status" value="1"/>
</dbReference>
<dbReference type="InterPro" id="IPR058627">
    <property type="entry name" value="MdtA-like_C"/>
</dbReference>
<dbReference type="PANTHER" id="PTHR30469:SF15">
    <property type="entry name" value="HLYD FAMILY OF SECRETION PROTEINS"/>
    <property type="match status" value="1"/>
</dbReference>
<evidence type="ECO:0000259" key="7">
    <source>
        <dbReference type="Pfam" id="PF25917"/>
    </source>
</evidence>
<feature type="domain" description="Multidrug resistance protein MdtA-like alpha-helical hairpin" evidence="6">
    <location>
        <begin position="160"/>
        <end position="230"/>
    </location>
</feature>